<evidence type="ECO:0000256" key="1">
    <source>
        <dbReference type="SAM" id="SignalP"/>
    </source>
</evidence>
<accession>A0A397U9P2</accession>
<reference evidence="2 3" key="1">
    <citation type="submission" date="2018-06" db="EMBL/GenBank/DDBJ databases">
        <title>Comparative genomics reveals the genomic features of Rhizophagus irregularis, R. cerebriforme, R. diaphanum and Gigaspora rosea, and their symbiotic lifestyle signature.</title>
        <authorList>
            <person name="Morin E."/>
            <person name="San Clemente H."/>
            <person name="Chen E.C.H."/>
            <person name="De La Providencia I."/>
            <person name="Hainaut M."/>
            <person name="Kuo A."/>
            <person name="Kohler A."/>
            <person name="Murat C."/>
            <person name="Tang N."/>
            <person name="Roy S."/>
            <person name="Loubradou J."/>
            <person name="Henrissat B."/>
            <person name="Grigoriev I.V."/>
            <person name="Corradi N."/>
            <person name="Roux C."/>
            <person name="Martin F.M."/>
        </authorList>
    </citation>
    <scope>NUCLEOTIDE SEQUENCE [LARGE SCALE GENOMIC DNA]</scope>
    <source>
        <strain evidence="2 3">DAOM 194757</strain>
    </source>
</reference>
<proteinExistence type="predicted"/>
<feature type="signal peptide" evidence="1">
    <location>
        <begin position="1"/>
        <end position="19"/>
    </location>
</feature>
<keyword evidence="1" id="KW-0732">Signal</keyword>
<evidence type="ECO:0008006" key="4">
    <source>
        <dbReference type="Google" id="ProtNLM"/>
    </source>
</evidence>
<dbReference type="EMBL" id="QKWP01001819">
    <property type="protein sequence ID" value="RIB06421.1"/>
    <property type="molecule type" value="Genomic_DNA"/>
</dbReference>
<evidence type="ECO:0000313" key="2">
    <source>
        <dbReference type="EMBL" id="RIB06421.1"/>
    </source>
</evidence>
<name>A0A397U9P2_9GLOM</name>
<comment type="caution">
    <text evidence="2">The sequence shown here is derived from an EMBL/GenBank/DDBJ whole genome shotgun (WGS) entry which is preliminary data.</text>
</comment>
<feature type="chain" id="PRO_5017338097" description="Secreted protein" evidence="1">
    <location>
        <begin position="20"/>
        <end position="96"/>
    </location>
</feature>
<dbReference type="AlphaFoldDB" id="A0A397U9P2"/>
<sequence length="96" mass="11192">MILIPQNLLICMLLSGSRLISMIQSMLNLKTGHGCKYFVTKISKEICRSFVSTVQSFGFRFKVSKIYDIVTQNCIRFFFTMTFFEQANDDEVFFFS</sequence>
<evidence type="ECO:0000313" key="3">
    <source>
        <dbReference type="Proteomes" id="UP000266673"/>
    </source>
</evidence>
<organism evidence="2 3">
    <name type="scientific">Gigaspora rosea</name>
    <dbReference type="NCBI Taxonomy" id="44941"/>
    <lineage>
        <taxon>Eukaryota</taxon>
        <taxon>Fungi</taxon>
        <taxon>Fungi incertae sedis</taxon>
        <taxon>Mucoromycota</taxon>
        <taxon>Glomeromycotina</taxon>
        <taxon>Glomeromycetes</taxon>
        <taxon>Diversisporales</taxon>
        <taxon>Gigasporaceae</taxon>
        <taxon>Gigaspora</taxon>
    </lineage>
</organism>
<gene>
    <name evidence="2" type="ORF">C2G38_2116106</name>
</gene>
<protein>
    <recommendedName>
        <fullName evidence="4">Secreted protein</fullName>
    </recommendedName>
</protein>
<dbReference type="Proteomes" id="UP000266673">
    <property type="component" value="Unassembled WGS sequence"/>
</dbReference>
<keyword evidence="3" id="KW-1185">Reference proteome</keyword>